<keyword evidence="11" id="KW-1185">Reference proteome</keyword>
<dbReference type="InterPro" id="IPR006694">
    <property type="entry name" value="Fatty_acid_hydroxylase"/>
</dbReference>
<keyword evidence="5" id="KW-0443">Lipid metabolism</keyword>
<protein>
    <submittedName>
        <fullName evidence="10">Sterol desaturase/sphingolipid hydroxylase (Fatty acid hydroxylase superfamily)</fullName>
    </submittedName>
</protein>
<dbReference type="GO" id="GO:0012505">
    <property type="term" value="C:endomembrane system"/>
    <property type="evidence" value="ECO:0007669"/>
    <property type="project" value="UniProtKB-SubCell"/>
</dbReference>
<dbReference type="GO" id="GO:0016020">
    <property type="term" value="C:membrane"/>
    <property type="evidence" value="ECO:0007669"/>
    <property type="project" value="GOC"/>
</dbReference>
<name>A0A4S3K1M2_9GAMM</name>
<dbReference type="PANTHER" id="PTHR21624:SF1">
    <property type="entry name" value="ALKYLGLYCEROL MONOOXYGENASE"/>
    <property type="match status" value="1"/>
</dbReference>
<accession>A0A4S3K1M2</accession>
<evidence type="ECO:0000256" key="4">
    <source>
        <dbReference type="ARBA" id="ARBA00023002"/>
    </source>
</evidence>
<evidence type="ECO:0000256" key="8">
    <source>
        <dbReference type="SAM" id="Phobius"/>
    </source>
</evidence>
<dbReference type="PANTHER" id="PTHR21624">
    <property type="entry name" value="STEROL DESATURASE-RELATED PROTEIN"/>
    <property type="match status" value="1"/>
</dbReference>
<evidence type="ECO:0000259" key="9">
    <source>
        <dbReference type="Pfam" id="PF04116"/>
    </source>
</evidence>
<comment type="subcellular location">
    <subcellularLocation>
        <location evidence="1">Endomembrane system</location>
        <topology evidence="1">Multi-pass membrane protein</topology>
    </subcellularLocation>
</comment>
<proteinExistence type="predicted"/>
<keyword evidence="6 8" id="KW-0472">Membrane</keyword>
<keyword evidence="2 8" id="KW-0812">Transmembrane</keyword>
<keyword evidence="4" id="KW-0560">Oxidoreductase</keyword>
<dbReference type="OrthoDB" id="9770329at2"/>
<sequence>MENLEWLSRYLLVLGIPYFLVLMALELWALHGRGRTTAAKGYEWRDSATSVSMGALKLVVMIGCALYTVPLFAWVYEHRVFTLSPLVWWTWVLLFFADDFTYYWYHRFAHRVRLLWSEHVNHHSSEHYNLSTALRQSTLGPAFLFVYWLPLAWIGFHPAAIAVQFGLNLLYQFWIHTETVGNLGVFEKVFNTPSHHRVHHGSNGIYLDRNYAGILIIWDKLFGTFQPERKDVPVRYGLVHDIKTFRIGTVIFHELAFIVRQAWNAKGLRNKLGWILGPPEWSPEGPRWPDDHPQAVAARNQAS</sequence>
<feature type="transmembrane region" description="Helical" evidence="8">
    <location>
        <begin position="51"/>
        <end position="74"/>
    </location>
</feature>
<gene>
    <name evidence="10" type="ORF">DFR24_0420</name>
</gene>
<evidence type="ECO:0000256" key="7">
    <source>
        <dbReference type="SAM" id="MobiDB-lite"/>
    </source>
</evidence>
<feature type="domain" description="Fatty acid hydroxylase" evidence="9">
    <location>
        <begin position="91"/>
        <end position="224"/>
    </location>
</feature>
<dbReference type="GO" id="GO:0006643">
    <property type="term" value="P:membrane lipid metabolic process"/>
    <property type="evidence" value="ECO:0007669"/>
    <property type="project" value="TreeGrafter"/>
</dbReference>
<dbReference type="InterPro" id="IPR051689">
    <property type="entry name" value="Sterol_desaturase/TMEM195"/>
</dbReference>
<dbReference type="GO" id="GO:0008610">
    <property type="term" value="P:lipid biosynthetic process"/>
    <property type="evidence" value="ECO:0007669"/>
    <property type="project" value="InterPro"/>
</dbReference>
<evidence type="ECO:0000256" key="1">
    <source>
        <dbReference type="ARBA" id="ARBA00004127"/>
    </source>
</evidence>
<dbReference type="EMBL" id="SOBT01000008">
    <property type="protein sequence ID" value="TDU31062.1"/>
    <property type="molecule type" value="Genomic_DNA"/>
</dbReference>
<dbReference type="Pfam" id="PF04116">
    <property type="entry name" value="FA_hydroxylase"/>
    <property type="match status" value="1"/>
</dbReference>
<evidence type="ECO:0000313" key="11">
    <source>
        <dbReference type="Proteomes" id="UP000295341"/>
    </source>
</evidence>
<dbReference type="Proteomes" id="UP000295341">
    <property type="component" value="Unassembled WGS sequence"/>
</dbReference>
<organism evidence="10 11">
    <name type="scientific">Panacagrimonas perspica</name>
    <dbReference type="NCBI Taxonomy" id="381431"/>
    <lineage>
        <taxon>Bacteria</taxon>
        <taxon>Pseudomonadati</taxon>
        <taxon>Pseudomonadota</taxon>
        <taxon>Gammaproteobacteria</taxon>
        <taxon>Nevskiales</taxon>
        <taxon>Nevskiaceae</taxon>
        <taxon>Panacagrimonas</taxon>
    </lineage>
</organism>
<dbReference type="AlphaFoldDB" id="A0A4S3K1M2"/>
<comment type="caution">
    <text evidence="10">The sequence shown here is derived from an EMBL/GenBank/DDBJ whole genome shotgun (WGS) entry which is preliminary data.</text>
</comment>
<feature type="transmembrane region" description="Helical" evidence="8">
    <location>
        <begin position="86"/>
        <end position="105"/>
    </location>
</feature>
<evidence type="ECO:0000256" key="2">
    <source>
        <dbReference type="ARBA" id="ARBA00022692"/>
    </source>
</evidence>
<dbReference type="GO" id="GO:0050479">
    <property type="term" value="F:glyceryl-ether monooxygenase activity"/>
    <property type="evidence" value="ECO:0007669"/>
    <property type="project" value="TreeGrafter"/>
</dbReference>
<feature type="region of interest" description="Disordered" evidence="7">
    <location>
        <begin position="283"/>
        <end position="303"/>
    </location>
</feature>
<evidence type="ECO:0000256" key="3">
    <source>
        <dbReference type="ARBA" id="ARBA00022989"/>
    </source>
</evidence>
<keyword evidence="3 8" id="KW-1133">Transmembrane helix</keyword>
<evidence type="ECO:0000256" key="6">
    <source>
        <dbReference type="ARBA" id="ARBA00023136"/>
    </source>
</evidence>
<evidence type="ECO:0000313" key="10">
    <source>
        <dbReference type="EMBL" id="TDU31062.1"/>
    </source>
</evidence>
<dbReference type="GO" id="GO:0005506">
    <property type="term" value="F:iron ion binding"/>
    <property type="evidence" value="ECO:0007669"/>
    <property type="project" value="InterPro"/>
</dbReference>
<feature type="transmembrane region" description="Helical" evidence="8">
    <location>
        <begin position="6"/>
        <end position="30"/>
    </location>
</feature>
<dbReference type="RefSeq" id="WP_133879682.1">
    <property type="nucleotide sequence ID" value="NZ_MWIN01000022.1"/>
</dbReference>
<evidence type="ECO:0000256" key="5">
    <source>
        <dbReference type="ARBA" id="ARBA00023098"/>
    </source>
</evidence>
<reference evidence="10 11" key="1">
    <citation type="submission" date="2019-03" db="EMBL/GenBank/DDBJ databases">
        <title>Genomic Encyclopedia of Type Strains, Phase IV (KMG-IV): sequencing the most valuable type-strain genomes for metagenomic binning, comparative biology and taxonomic classification.</title>
        <authorList>
            <person name="Goeker M."/>
        </authorList>
    </citation>
    <scope>NUCLEOTIDE SEQUENCE [LARGE SCALE GENOMIC DNA]</scope>
    <source>
        <strain evidence="10 11">DSM 26377</strain>
    </source>
</reference>